<name>A0A2S2CVN7_9PROT</name>
<gene>
    <name evidence="6" type="ORF">DEW08_20100</name>
</gene>
<evidence type="ECO:0000256" key="4">
    <source>
        <dbReference type="ARBA" id="ARBA00022840"/>
    </source>
</evidence>
<dbReference type="OrthoDB" id="9782163at2"/>
<dbReference type="GO" id="GO:0042626">
    <property type="term" value="F:ATPase-coupled transmembrane transporter activity"/>
    <property type="evidence" value="ECO:0007669"/>
    <property type="project" value="TreeGrafter"/>
</dbReference>
<dbReference type="KEGG" id="azz:DEW08_20100"/>
<dbReference type="PANTHER" id="PTHR43553">
    <property type="entry name" value="HEAVY METAL TRANSPORTER"/>
    <property type="match status" value="1"/>
</dbReference>
<dbReference type="Proteomes" id="UP000245629">
    <property type="component" value="Chromosome 3"/>
</dbReference>
<accession>A0A2S2CVN7</accession>
<evidence type="ECO:0000313" key="7">
    <source>
        <dbReference type="Proteomes" id="UP000245629"/>
    </source>
</evidence>
<dbReference type="CDD" id="cd03225">
    <property type="entry name" value="ABC_cobalt_CbiO_domain1"/>
    <property type="match status" value="1"/>
</dbReference>
<dbReference type="GO" id="GO:0016887">
    <property type="term" value="F:ATP hydrolysis activity"/>
    <property type="evidence" value="ECO:0007669"/>
    <property type="project" value="InterPro"/>
</dbReference>
<dbReference type="InterPro" id="IPR003593">
    <property type="entry name" value="AAA+_ATPase"/>
</dbReference>
<evidence type="ECO:0000259" key="5">
    <source>
        <dbReference type="PROSITE" id="PS50893"/>
    </source>
</evidence>
<dbReference type="SMART" id="SM00382">
    <property type="entry name" value="AAA"/>
    <property type="match status" value="1"/>
</dbReference>
<dbReference type="PROSITE" id="PS50893">
    <property type="entry name" value="ABC_TRANSPORTER_2"/>
    <property type="match status" value="1"/>
</dbReference>
<reference evidence="7" key="1">
    <citation type="submission" date="2018-05" db="EMBL/GenBank/DDBJ databases">
        <title>Azospirillum thermophila sp. nov., a novel isolated from hot spring.</title>
        <authorList>
            <person name="Zhao Z."/>
        </authorList>
    </citation>
    <scope>NUCLEOTIDE SEQUENCE [LARGE SCALE GENOMIC DNA]</scope>
    <source>
        <strain evidence="7">CFH 70021</strain>
    </source>
</reference>
<dbReference type="GO" id="GO:0043190">
    <property type="term" value="C:ATP-binding cassette (ABC) transporter complex"/>
    <property type="evidence" value="ECO:0007669"/>
    <property type="project" value="TreeGrafter"/>
</dbReference>
<dbReference type="InterPro" id="IPR050095">
    <property type="entry name" value="ECF_ABC_transporter_ATP-bd"/>
</dbReference>
<sequence length="288" mass="30525">MRRLPDTLRRLANALGQGPDDVALAGGHKSLLLSRGSIRHVAFYPASPLTTAPVTVDHAPEPDPVAQTIVFSDVGLERGGRSILAGIDLVLEERRIGVLGLNGCGKSSLLKLMVGLLPPSSGSVRVDGLEPCADAAAVRARTGLLFQNADNQIVYPVVRDDLAFGLGGHAGEVDAAIARSLERLGIAGLADRRIHELSGGERQLVVLAGVLARNPRTLLFDEPTSQLDLANRNRFRDLLADLPQQAVVVSHDLDLVAGFDRVLVVGDGRIAFDGSPEDATGFYRRSCG</sequence>
<proteinExistence type="inferred from homology"/>
<evidence type="ECO:0000256" key="2">
    <source>
        <dbReference type="ARBA" id="ARBA00022448"/>
    </source>
</evidence>
<evidence type="ECO:0000256" key="1">
    <source>
        <dbReference type="ARBA" id="ARBA00005417"/>
    </source>
</evidence>
<dbReference type="SUPFAM" id="SSF52540">
    <property type="entry name" value="P-loop containing nucleoside triphosphate hydrolases"/>
    <property type="match status" value="1"/>
</dbReference>
<feature type="domain" description="ABC transporter" evidence="5">
    <location>
        <begin position="69"/>
        <end position="287"/>
    </location>
</feature>
<protein>
    <submittedName>
        <fullName evidence="6">Cobalt ABC transporter ATP-binding protein</fullName>
    </submittedName>
</protein>
<dbReference type="InterPro" id="IPR027417">
    <property type="entry name" value="P-loop_NTPase"/>
</dbReference>
<dbReference type="InterPro" id="IPR003439">
    <property type="entry name" value="ABC_transporter-like_ATP-bd"/>
</dbReference>
<keyword evidence="4 6" id="KW-0067">ATP-binding</keyword>
<evidence type="ECO:0000313" key="6">
    <source>
        <dbReference type="EMBL" id="AWK88546.1"/>
    </source>
</evidence>
<dbReference type="Gene3D" id="3.40.50.300">
    <property type="entry name" value="P-loop containing nucleotide triphosphate hydrolases"/>
    <property type="match status" value="1"/>
</dbReference>
<keyword evidence="2" id="KW-0813">Transport</keyword>
<comment type="similarity">
    <text evidence="1">Belongs to the ABC transporter superfamily.</text>
</comment>
<keyword evidence="7" id="KW-1185">Reference proteome</keyword>
<dbReference type="InterPro" id="IPR017871">
    <property type="entry name" value="ABC_transporter-like_CS"/>
</dbReference>
<evidence type="ECO:0000256" key="3">
    <source>
        <dbReference type="ARBA" id="ARBA00022741"/>
    </source>
</evidence>
<keyword evidence="3" id="KW-0547">Nucleotide-binding</keyword>
<dbReference type="AlphaFoldDB" id="A0A2S2CVN7"/>
<dbReference type="PANTHER" id="PTHR43553:SF24">
    <property type="entry name" value="ENERGY-COUPLING FACTOR TRANSPORTER ATP-BINDING PROTEIN ECFA1"/>
    <property type="match status" value="1"/>
</dbReference>
<dbReference type="PROSITE" id="PS00211">
    <property type="entry name" value="ABC_TRANSPORTER_1"/>
    <property type="match status" value="1"/>
</dbReference>
<dbReference type="EMBL" id="CP029354">
    <property type="protein sequence ID" value="AWK88546.1"/>
    <property type="molecule type" value="Genomic_DNA"/>
</dbReference>
<dbReference type="GO" id="GO:0005524">
    <property type="term" value="F:ATP binding"/>
    <property type="evidence" value="ECO:0007669"/>
    <property type="project" value="UniProtKB-KW"/>
</dbReference>
<dbReference type="Pfam" id="PF00005">
    <property type="entry name" value="ABC_tran"/>
    <property type="match status" value="1"/>
</dbReference>
<dbReference type="InterPro" id="IPR015856">
    <property type="entry name" value="ABC_transpr_CbiO/EcfA_su"/>
</dbReference>
<organism evidence="6 7">
    <name type="scientific">Azospirillum thermophilum</name>
    <dbReference type="NCBI Taxonomy" id="2202148"/>
    <lineage>
        <taxon>Bacteria</taxon>
        <taxon>Pseudomonadati</taxon>
        <taxon>Pseudomonadota</taxon>
        <taxon>Alphaproteobacteria</taxon>
        <taxon>Rhodospirillales</taxon>
        <taxon>Azospirillaceae</taxon>
        <taxon>Azospirillum</taxon>
    </lineage>
</organism>